<keyword evidence="14 20" id="KW-0472">Membrane</keyword>
<feature type="transmembrane region" description="Helical" evidence="20">
    <location>
        <begin position="201"/>
        <end position="218"/>
    </location>
</feature>
<feature type="transmembrane region" description="Helical" evidence="20">
    <location>
        <begin position="297"/>
        <end position="313"/>
    </location>
</feature>
<dbReference type="GO" id="GO:0006488">
    <property type="term" value="P:dolichol-linked oligosaccharide biosynthetic process"/>
    <property type="evidence" value="ECO:0007669"/>
    <property type="project" value="InterPro"/>
</dbReference>
<feature type="transmembrane region" description="Helical" evidence="20">
    <location>
        <begin position="144"/>
        <end position="164"/>
    </location>
</feature>
<feature type="transmembrane region" description="Helical" evidence="20">
    <location>
        <begin position="365"/>
        <end position="383"/>
    </location>
</feature>
<dbReference type="Proteomes" id="UP000241890">
    <property type="component" value="Unassembled WGS sequence"/>
</dbReference>
<dbReference type="InParanoid" id="A0A2R5GR33"/>
<evidence type="ECO:0000256" key="9">
    <source>
        <dbReference type="ARBA" id="ARBA00022692"/>
    </source>
</evidence>
<comment type="function">
    <text evidence="17">UDP-N-acetylglucosamine--dolichyl-phosphate N-acetylglucosaminephosphotransferase that operates in the biosynthetic pathway of dolichol-linked oligosaccharides, the glycan precursors employed in protein asparagine (N)-glycosylation. The assembly of dolichol-linked oligosaccharides begins on the cytosolic side of the endoplasmic reticulum membrane and finishes in its lumen. The sequential addition of sugars to dolichol pyrophosphate produces dolichol-linked oligosaccharides containing fourteen sugars, including two GlcNAcs, nine mannoses and three glucoses. Once assembled, the oligosaccharide is transferred from the lipid to nascent proteins by oligosaccharyltransferases. Catalyzes the initial step of dolichol-linked oligosaccharide biosynthesis, transfering GlcNAc-1-P from cytosolic UDP-GlcNAc onto the carrier lipid dolichyl phosphate (P-dolichol), yielding GlcNAc-P-P-dolichol embedded in the cytoplasmic leaflet of the endoplasmic reticulum membrane.</text>
</comment>
<protein>
    <recommendedName>
        <fullName evidence="6">UDP-N-acetylglucosamine--dolichyl-phosphate N-acetylglucosaminephosphotransferase</fullName>
        <ecNumber evidence="5">2.7.8.15</ecNumber>
    </recommendedName>
    <alternativeName>
        <fullName evidence="15">GlcNAc-1-P transferase</fullName>
    </alternativeName>
    <alternativeName>
        <fullName evidence="16">N-acetylglucosamine-1-phosphate transferase</fullName>
    </alternativeName>
</protein>
<evidence type="ECO:0000256" key="19">
    <source>
        <dbReference type="SAM" id="MobiDB-lite"/>
    </source>
</evidence>
<dbReference type="OrthoDB" id="10262326at2759"/>
<dbReference type="UniPathway" id="UPA00378"/>
<evidence type="ECO:0000256" key="14">
    <source>
        <dbReference type="ARBA" id="ARBA00023136"/>
    </source>
</evidence>
<dbReference type="GO" id="GO:0016757">
    <property type="term" value="F:glycosyltransferase activity"/>
    <property type="evidence" value="ECO:0007669"/>
    <property type="project" value="UniProtKB-KW"/>
</dbReference>
<evidence type="ECO:0000256" key="4">
    <source>
        <dbReference type="ARBA" id="ARBA00009317"/>
    </source>
</evidence>
<keyword evidence="11" id="KW-0256">Endoplasmic reticulum</keyword>
<feature type="transmembrane region" description="Helical" evidence="20">
    <location>
        <begin position="389"/>
        <end position="409"/>
    </location>
</feature>
<keyword evidence="12" id="KW-0460">Magnesium</keyword>
<evidence type="ECO:0000256" key="12">
    <source>
        <dbReference type="ARBA" id="ARBA00022842"/>
    </source>
</evidence>
<dbReference type="FunCoup" id="A0A2R5GR33">
    <property type="interactions" value="144"/>
</dbReference>
<comment type="similarity">
    <text evidence="4">Belongs to the glycosyltransferase 4 family.</text>
</comment>
<evidence type="ECO:0000256" key="6">
    <source>
        <dbReference type="ARBA" id="ARBA00017659"/>
    </source>
</evidence>
<comment type="subcellular location">
    <subcellularLocation>
        <location evidence="2">Endoplasmic reticulum membrane</location>
        <topology evidence="2">Multi-pass membrane protein</topology>
    </subcellularLocation>
</comment>
<gene>
    <name evidence="21" type="ORF">FCC1311_065632</name>
</gene>
<keyword evidence="13 20" id="KW-1133">Transmembrane helix</keyword>
<feature type="transmembrane region" description="Helical" evidence="20">
    <location>
        <begin position="88"/>
        <end position="110"/>
    </location>
</feature>
<proteinExistence type="inferred from homology"/>
<dbReference type="GO" id="GO:0005789">
    <property type="term" value="C:endoplasmic reticulum membrane"/>
    <property type="evidence" value="ECO:0007669"/>
    <property type="project" value="UniProtKB-SubCell"/>
</dbReference>
<feature type="transmembrane region" description="Helical" evidence="20">
    <location>
        <begin position="333"/>
        <end position="353"/>
    </location>
</feature>
<evidence type="ECO:0000256" key="13">
    <source>
        <dbReference type="ARBA" id="ARBA00022989"/>
    </source>
</evidence>
<evidence type="ECO:0000256" key="3">
    <source>
        <dbReference type="ARBA" id="ARBA00004922"/>
    </source>
</evidence>
<feature type="compositionally biased region" description="Polar residues" evidence="19">
    <location>
        <begin position="14"/>
        <end position="27"/>
    </location>
</feature>
<evidence type="ECO:0000313" key="21">
    <source>
        <dbReference type="EMBL" id="GBG30344.1"/>
    </source>
</evidence>
<feature type="transmembrane region" description="Helical" evidence="20">
    <location>
        <begin position="63"/>
        <end position="82"/>
    </location>
</feature>
<evidence type="ECO:0000256" key="18">
    <source>
        <dbReference type="ARBA" id="ARBA00045078"/>
    </source>
</evidence>
<evidence type="ECO:0000256" key="16">
    <source>
        <dbReference type="ARBA" id="ARBA00033238"/>
    </source>
</evidence>
<feature type="transmembrane region" description="Helical" evidence="20">
    <location>
        <begin position="458"/>
        <end position="480"/>
    </location>
</feature>
<evidence type="ECO:0000256" key="17">
    <source>
        <dbReference type="ARBA" id="ARBA00044717"/>
    </source>
</evidence>
<feature type="transmembrane region" description="Helical" evidence="20">
    <location>
        <begin position="170"/>
        <end position="189"/>
    </location>
</feature>
<dbReference type="EMBL" id="BEYU01000074">
    <property type="protein sequence ID" value="GBG30344.1"/>
    <property type="molecule type" value="Genomic_DNA"/>
</dbReference>
<evidence type="ECO:0000313" key="22">
    <source>
        <dbReference type="Proteomes" id="UP000241890"/>
    </source>
</evidence>
<organism evidence="21 22">
    <name type="scientific">Hondaea fermentalgiana</name>
    <dbReference type="NCBI Taxonomy" id="2315210"/>
    <lineage>
        <taxon>Eukaryota</taxon>
        <taxon>Sar</taxon>
        <taxon>Stramenopiles</taxon>
        <taxon>Bigyra</taxon>
        <taxon>Labyrinthulomycetes</taxon>
        <taxon>Thraustochytrida</taxon>
        <taxon>Thraustochytriidae</taxon>
        <taxon>Hondaea</taxon>
    </lineage>
</organism>
<sequence>MVTTRRTAAGAKKSASTRAVNNKTKTPAASHKDDEDVNGKPDGYSGANDVQTRATEAAFQPPIVAMSAALLVPLGALMFHVGKRNHEVGIQLAACTLVSVCGFLVTTYMVPLVGEKIKAKLYGVDIGKRGLGGPRDGERVPESLGIVSAMAFMISVGILQALFASSNGQMLEYNTALLSICFATLLGLVDDIIDIKWKHKLIIGIVMSLPMLLSYKGATTVLVPRPLIGALVKSGTDENDVALTALGKAVDALPSVHVQGEGALLDLGILYYGYMLALVVFCTNAVNIYAGINGIEVGQSIIMALSIAVVNLLDLEWRGASVEDVLSGDGSHHLFSLMLMLPFVATSAGLLVHNWYPARCFVGDVYPYYAGMTIATAAILGHFSKSLLFLILPQVVNFIYSVPQLFHMVPIPRHRLPRIDLRTGYLHPSKVAPGDDRDNMTLLCFALRIFGPMHERTLCVVLILLQVICAAIGIFLRHYVAGHIFRIPLS</sequence>
<evidence type="ECO:0000256" key="2">
    <source>
        <dbReference type="ARBA" id="ARBA00004477"/>
    </source>
</evidence>
<evidence type="ECO:0000256" key="11">
    <source>
        <dbReference type="ARBA" id="ARBA00022824"/>
    </source>
</evidence>
<keyword evidence="9 20" id="KW-0812">Transmembrane</keyword>
<evidence type="ECO:0000256" key="20">
    <source>
        <dbReference type="SAM" id="Phobius"/>
    </source>
</evidence>
<evidence type="ECO:0000256" key="7">
    <source>
        <dbReference type="ARBA" id="ARBA00022676"/>
    </source>
</evidence>
<comment type="cofactor">
    <cofactor evidence="1">
        <name>Mg(2+)</name>
        <dbReference type="ChEBI" id="CHEBI:18420"/>
    </cofactor>
</comment>
<dbReference type="GO" id="GO:0046872">
    <property type="term" value="F:metal ion binding"/>
    <property type="evidence" value="ECO:0007669"/>
    <property type="project" value="UniProtKB-KW"/>
</dbReference>
<dbReference type="InterPro" id="IPR033895">
    <property type="entry name" value="GPT"/>
</dbReference>
<keyword evidence="22" id="KW-1185">Reference proteome</keyword>
<dbReference type="AlphaFoldDB" id="A0A2R5GR33"/>
<keyword evidence="8 21" id="KW-0808">Transferase</keyword>
<evidence type="ECO:0000256" key="8">
    <source>
        <dbReference type="ARBA" id="ARBA00022679"/>
    </source>
</evidence>
<feature type="region of interest" description="Disordered" evidence="19">
    <location>
        <begin position="1"/>
        <end position="48"/>
    </location>
</feature>
<dbReference type="EC" id="2.7.8.15" evidence="5"/>
<dbReference type="GO" id="GO:0003975">
    <property type="term" value="F:UDP-N-acetylglucosamine-dolichyl-phosphate N-acetylglucosaminephosphotransferase activity"/>
    <property type="evidence" value="ECO:0007669"/>
    <property type="project" value="UniProtKB-EC"/>
</dbReference>
<comment type="pathway">
    <text evidence="3">Protein modification; protein glycosylation.</text>
</comment>
<reference evidence="21 22" key="1">
    <citation type="submission" date="2017-12" db="EMBL/GenBank/DDBJ databases">
        <title>Sequencing, de novo assembly and annotation of complete genome of a new Thraustochytrid species, strain FCC1311.</title>
        <authorList>
            <person name="Sedici K."/>
            <person name="Godart F."/>
            <person name="Aiese Cigliano R."/>
            <person name="Sanseverino W."/>
            <person name="Barakat M."/>
            <person name="Ortet P."/>
            <person name="Marechal E."/>
            <person name="Cagnac O."/>
            <person name="Amato A."/>
        </authorList>
    </citation>
    <scope>NUCLEOTIDE SEQUENCE [LARGE SCALE GENOMIC DNA]</scope>
</reference>
<feature type="compositionally biased region" description="Basic and acidic residues" evidence="19">
    <location>
        <begin position="30"/>
        <end position="39"/>
    </location>
</feature>
<feature type="transmembrane region" description="Helical" evidence="20">
    <location>
        <begin position="269"/>
        <end position="290"/>
    </location>
</feature>
<comment type="catalytic activity">
    <reaction evidence="18">
        <text>a di-trans,poly-cis-dolichyl phosphate + UDP-N-acetyl-alpha-D-glucosamine = an N-acetyl-alpha-D-glucosaminyl-diphospho-di-trans,poly-cis-dolichol + UMP</text>
        <dbReference type="Rhea" id="RHEA:13289"/>
        <dbReference type="Rhea" id="RHEA-COMP:19498"/>
        <dbReference type="Rhea" id="RHEA-COMP:19507"/>
        <dbReference type="ChEBI" id="CHEBI:57683"/>
        <dbReference type="ChEBI" id="CHEBI:57705"/>
        <dbReference type="ChEBI" id="CHEBI:57865"/>
        <dbReference type="ChEBI" id="CHEBI:58427"/>
        <dbReference type="EC" id="2.7.8.15"/>
    </reaction>
    <physiologicalReaction direction="left-to-right" evidence="18">
        <dbReference type="Rhea" id="RHEA:13290"/>
    </physiologicalReaction>
</comment>
<evidence type="ECO:0000256" key="10">
    <source>
        <dbReference type="ARBA" id="ARBA00022723"/>
    </source>
</evidence>
<dbReference type="PANTHER" id="PTHR10571">
    <property type="entry name" value="UDP-N-ACETYLGLUCOSAMINE--DOLICHYL-PHOSPHATE N-ACETYLGLUCOSAMINEPHOSPHOTRANSFERASE"/>
    <property type="match status" value="1"/>
</dbReference>
<dbReference type="CDD" id="cd06855">
    <property type="entry name" value="GT_GPT_euk"/>
    <property type="match status" value="1"/>
</dbReference>
<evidence type="ECO:0000256" key="15">
    <source>
        <dbReference type="ARBA" id="ARBA00029567"/>
    </source>
</evidence>
<keyword evidence="10" id="KW-0479">Metal-binding</keyword>
<comment type="caution">
    <text evidence="21">The sequence shown here is derived from an EMBL/GenBank/DDBJ whole genome shotgun (WGS) entry which is preliminary data.</text>
</comment>
<keyword evidence="7" id="KW-0328">Glycosyltransferase</keyword>
<dbReference type="PANTHER" id="PTHR10571:SF0">
    <property type="entry name" value="UDP-N-ACETYLGLUCOSAMINE--DOLICHYL-PHOSPHATE N-ACETYLGLUCOSAMINEPHOSPHOTRANSFERASE"/>
    <property type="match status" value="1"/>
</dbReference>
<dbReference type="Pfam" id="PF00953">
    <property type="entry name" value="Glycos_transf_4"/>
    <property type="match status" value="1"/>
</dbReference>
<evidence type="ECO:0000256" key="5">
    <source>
        <dbReference type="ARBA" id="ARBA00013225"/>
    </source>
</evidence>
<dbReference type="InterPro" id="IPR000715">
    <property type="entry name" value="Glycosyl_transferase_4"/>
</dbReference>
<name>A0A2R5GR33_9STRA</name>
<evidence type="ECO:0000256" key="1">
    <source>
        <dbReference type="ARBA" id="ARBA00001946"/>
    </source>
</evidence>
<accession>A0A2R5GR33</accession>